<dbReference type="FunFam" id="3.40.50.2000:FF:000103">
    <property type="entry name" value="Glycosyltransferase"/>
    <property type="match status" value="1"/>
</dbReference>
<dbReference type="Gene3D" id="3.40.50.2000">
    <property type="entry name" value="Glycogen Phosphorylase B"/>
    <property type="match status" value="2"/>
</dbReference>
<evidence type="ECO:0000256" key="1">
    <source>
        <dbReference type="ARBA" id="ARBA00009995"/>
    </source>
</evidence>
<evidence type="ECO:0000313" key="8">
    <source>
        <dbReference type="EMBL" id="WOL09922.1"/>
    </source>
</evidence>
<dbReference type="EC" id="2.4.1.-" evidence="5"/>
<keyword evidence="2 4" id="KW-0328">Glycosyltransferase</keyword>
<organism evidence="8 9">
    <name type="scientific">Canna indica</name>
    <name type="common">Indian-shot</name>
    <dbReference type="NCBI Taxonomy" id="4628"/>
    <lineage>
        <taxon>Eukaryota</taxon>
        <taxon>Viridiplantae</taxon>
        <taxon>Streptophyta</taxon>
        <taxon>Embryophyta</taxon>
        <taxon>Tracheophyta</taxon>
        <taxon>Spermatophyta</taxon>
        <taxon>Magnoliopsida</taxon>
        <taxon>Liliopsida</taxon>
        <taxon>Zingiberales</taxon>
        <taxon>Cannaceae</taxon>
        <taxon>Canna</taxon>
    </lineage>
</organism>
<sequence>MEARKRQHVVLFPYLAHGHINPFLALAELLARRHADLTVNVVNTHFNIQNINASFPPSSLSSSVRLRSLPFSPAAHGLPPDAHHFAAVPVQHIPAFTLACNSLQPAFEQLIEEITEEDGRPPLCIIADFFFPWTASVAHRLGVFHSIYITGGAYGMAVYFSLWTHLPHRQTAADEIPLTDFPGVLIHRSHLPKQLLDADGSEPRSVYIKDMLSRWSDADAMLINTVEEMETTGLQMLRKVVPVPIWPIGPLLISSPYTPNADKDGIFEWLDSKSPASVLYISFGSQNSITASQMMELAVGLEASGVQFVWAIRPPVEFDQKGDFKAEWLPEKFEERMREQGTGMVVHGWAPQLEILSHASTGAFLSHCGWNSVLESLRRGVPIIGWPLAAEQSPNAKMLEEELGVCVEVARGNMESSKAERKVVERVVREVMGGGERAKEIRRRVEEVRELMNAAWKEGVGSSFRGLEDFLRAAVSNSTRASKVEGRRTHGESESHGWTSV</sequence>
<dbReference type="InterPro" id="IPR058980">
    <property type="entry name" value="Glyco_transf_N"/>
</dbReference>
<dbReference type="SUPFAM" id="SSF53756">
    <property type="entry name" value="UDP-Glycosyltransferase/glycogen phosphorylase"/>
    <property type="match status" value="1"/>
</dbReference>
<dbReference type="PROSITE" id="PS00375">
    <property type="entry name" value="UDPGT"/>
    <property type="match status" value="1"/>
</dbReference>
<dbReference type="Pfam" id="PF00201">
    <property type="entry name" value="UDPGT"/>
    <property type="match status" value="1"/>
</dbReference>
<dbReference type="Proteomes" id="UP001327560">
    <property type="component" value="Chromosome 6"/>
</dbReference>
<feature type="compositionally biased region" description="Basic and acidic residues" evidence="6">
    <location>
        <begin position="482"/>
        <end position="495"/>
    </location>
</feature>
<dbReference type="InterPro" id="IPR035595">
    <property type="entry name" value="UDP_glycos_trans_CS"/>
</dbReference>
<name>A0AAQ3KLJ3_9LILI</name>
<reference evidence="8 9" key="1">
    <citation type="submission" date="2023-10" db="EMBL/GenBank/DDBJ databases">
        <title>Chromosome-scale genome assembly provides insights into flower coloration mechanisms of Canna indica.</title>
        <authorList>
            <person name="Li C."/>
        </authorList>
    </citation>
    <scope>NUCLEOTIDE SEQUENCE [LARGE SCALE GENOMIC DNA]</scope>
    <source>
        <tissue evidence="8">Flower</tissue>
    </source>
</reference>
<feature type="region of interest" description="Disordered" evidence="6">
    <location>
        <begin position="478"/>
        <end position="501"/>
    </location>
</feature>
<evidence type="ECO:0000313" key="9">
    <source>
        <dbReference type="Proteomes" id="UP001327560"/>
    </source>
</evidence>
<evidence type="ECO:0000256" key="6">
    <source>
        <dbReference type="SAM" id="MobiDB-lite"/>
    </source>
</evidence>
<keyword evidence="9" id="KW-1185">Reference proteome</keyword>
<comment type="similarity">
    <text evidence="1 4">Belongs to the UDP-glycosyltransferase family.</text>
</comment>
<proteinExistence type="inferred from homology"/>
<gene>
    <name evidence="8" type="ORF">Cni_G18676</name>
</gene>
<protein>
    <recommendedName>
        <fullName evidence="5">Glycosyltransferase</fullName>
        <ecNumber evidence="5">2.4.1.-</ecNumber>
    </recommendedName>
</protein>
<accession>A0AAQ3KLJ3</accession>
<evidence type="ECO:0000259" key="7">
    <source>
        <dbReference type="Pfam" id="PF26168"/>
    </source>
</evidence>
<dbReference type="InterPro" id="IPR002213">
    <property type="entry name" value="UDP_glucos_trans"/>
</dbReference>
<keyword evidence="3 4" id="KW-0808">Transferase</keyword>
<dbReference type="PANTHER" id="PTHR48045">
    <property type="entry name" value="UDP-GLYCOSYLTRANSFERASE 72B1"/>
    <property type="match status" value="1"/>
</dbReference>
<dbReference type="PANTHER" id="PTHR48045:SF37">
    <property type="entry name" value="UDP-GLYCOSYLTRANSFERASE 92A1-LIKE"/>
    <property type="match status" value="1"/>
</dbReference>
<dbReference type="AlphaFoldDB" id="A0AAQ3KLJ3"/>
<dbReference type="GO" id="GO:0008194">
    <property type="term" value="F:UDP-glycosyltransferase activity"/>
    <property type="evidence" value="ECO:0007669"/>
    <property type="project" value="InterPro"/>
</dbReference>
<evidence type="ECO:0000256" key="3">
    <source>
        <dbReference type="ARBA" id="ARBA00022679"/>
    </source>
</evidence>
<evidence type="ECO:0000256" key="2">
    <source>
        <dbReference type="ARBA" id="ARBA00022676"/>
    </source>
</evidence>
<dbReference type="CDD" id="cd03784">
    <property type="entry name" value="GT1_Gtf-like"/>
    <property type="match status" value="1"/>
</dbReference>
<dbReference type="FunFam" id="3.40.50.2000:FF:000064">
    <property type="entry name" value="Glycosyltransferase"/>
    <property type="match status" value="1"/>
</dbReference>
<evidence type="ECO:0000256" key="5">
    <source>
        <dbReference type="RuleBase" id="RU362057"/>
    </source>
</evidence>
<dbReference type="EMBL" id="CP136895">
    <property type="protein sequence ID" value="WOL09922.1"/>
    <property type="molecule type" value="Genomic_DNA"/>
</dbReference>
<feature type="domain" description="Glycosyltransferase N-terminal" evidence="7">
    <location>
        <begin position="9"/>
        <end position="156"/>
    </location>
</feature>
<dbReference type="Pfam" id="PF26168">
    <property type="entry name" value="Glyco_transf_N"/>
    <property type="match status" value="1"/>
</dbReference>
<evidence type="ECO:0000256" key="4">
    <source>
        <dbReference type="RuleBase" id="RU003718"/>
    </source>
</evidence>